<dbReference type="Pfam" id="PF00583">
    <property type="entry name" value="Acetyltransf_1"/>
    <property type="match status" value="1"/>
</dbReference>
<accession>A0AAJ5VUW7</accession>
<keyword evidence="2" id="KW-0012">Acyltransferase</keyword>
<feature type="domain" description="N-acetyltransferase" evidence="3">
    <location>
        <begin position="27"/>
        <end position="152"/>
    </location>
</feature>
<dbReference type="PROSITE" id="PS51186">
    <property type="entry name" value="GNAT"/>
    <property type="match status" value="1"/>
</dbReference>
<name>A0AAJ5VUW7_9HYPH</name>
<evidence type="ECO:0000313" key="4">
    <source>
        <dbReference type="EMBL" id="WEK05321.1"/>
    </source>
</evidence>
<dbReference type="InterPro" id="IPR050832">
    <property type="entry name" value="Bact_Acetyltransf"/>
</dbReference>
<sequence length="152" mass="16336">MSAMLRLRKPLAGPVPAPIWPAGIEPAPFHAVDPRKLHALLETAFPGRIAPCDDWYGNLTQDEEFDPALCVPALTEAGGLAGFIQCWTSDFVKDLAVAPAHRGKGLGTALLQHAFTLFAERGASHVDLKTSLDDDPAARRLYARLGMVEVAP</sequence>
<dbReference type="SUPFAM" id="SSF55729">
    <property type="entry name" value="Acyl-CoA N-acyltransferases (Nat)"/>
    <property type="match status" value="1"/>
</dbReference>
<proteinExistence type="predicted"/>
<reference evidence="4" key="1">
    <citation type="submission" date="2023-03" db="EMBL/GenBank/DDBJ databases">
        <title>Andean soil-derived lignocellulolytic bacterial consortium as a source of novel taxa and putative plastic-active enzymes.</title>
        <authorList>
            <person name="Diaz-Garcia L."/>
            <person name="Chuvochina M."/>
            <person name="Feuerriegel G."/>
            <person name="Bunk B."/>
            <person name="Sproer C."/>
            <person name="Streit W.R."/>
            <person name="Rodriguez L.M."/>
            <person name="Overmann J."/>
            <person name="Jimenez D.J."/>
        </authorList>
    </citation>
    <scope>NUCLEOTIDE SEQUENCE</scope>
    <source>
        <strain evidence="4">MAG 4196</strain>
    </source>
</reference>
<evidence type="ECO:0000313" key="5">
    <source>
        <dbReference type="Proteomes" id="UP001217476"/>
    </source>
</evidence>
<dbReference type="PANTHER" id="PTHR43877">
    <property type="entry name" value="AMINOALKYLPHOSPHONATE N-ACETYLTRANSFERASE-RELATED-RELATED"/>
    <property type="match status" value="1"/>
</dbReference>
<dbReference type="Proteomes" id="UP001217476">
    <property type="component" value="Chromosome"/>
</dbReference>
<dbReference type="AlphaFoldDB" id="A0AAJ5VUW7"/>
<dbReference type="Gene3D" id="3.40.630.30">
    <property type="match status" value="1"/>
</dbReference>
<gene>
    <name evidence="4" type="ORF">P0Y65_03415</name>
</gene>
<dbReference type="CDD" id="cd04301">
    <property type="entry name" value="NAT_SF"/>
    <property type="match status" value="1"/>
</dbReference>
<dbReference type="GO" id="GO:0016747">
    <property type="term" value="F:acyltransferase activity, transferring groups other than amino-acyl groups"/>
    <property type="evidence" value="ECO:0007669"/>
    <property type="project" value="InterPro"/>
</dbReference>
<evidence type="ECO:0000259" key="3">
    <source>
        <dbReference type="PROSITE" id="PS51186"/>
    </source>
</evidence>
<organism evidence="4 5">
    <name type="scientific">Candidatus Devosia phytovorans</name>
    <dbReference type="NCBI Taxonomy" id="3121372"/>
    <lineage>
        <taxon>Bacteria</taxon>
        <taxon>Pseudomonadati</taxon>
        <taxon>Pseudomonadota</taxon>
        <taxon>Alphaproteobacteria</taxon>
        <taxon>Hyphomicrobiales</taxon>
        <taxon>Devosiaceae</taxon>
        <taxon>Devosia</taxon>
    </lineage>
</organism>
<keyword evidence="1" id="KW-0808">Transferase</keyword>
<dbReference type="InterPro" id="IPR000182">
    <property type="entry name" value="GNAT_dom"/>
</dbReference>
<evidence type="ECO:0000256" key="1">
    <source>
        <dbReference type="ARBA" id="ARBA00022679"/>
    </source>
</evidence>
<protein>
    <submittedName>
        <fullName evidence="4">GNAT family N-acetyltransferase</fullName>
    </submittedName>
</protein>
<dbReference type="EMBL" id="CP119312">
    <property type="protein sequence ID" value="WEK05321.1"/>
    <property type="molecule type" value="Genomic_DNA"/>
</dbReference>
<dbReference type="InterPro" id="IPR016181">
    <property type="entry name" value="Acyl_CoA_acyltransferase"/>
</dbReference>
<evidence type="ECO:0000256" key="2">
    <source>
        <dbReference type="ARBA" id="ARBA00023315"/>
    </source>
</evidence>
<dbReference type="PANTHER" id="PTHR43877:SF2">
    <property type="entry name" value="AMINOALKYLPHOSPHONATE N-ACETYLTRANSFERASE-RELATED"/>
    <property type="match status" value="1"/>
</dbReference>